<keyword evidence="2" id="KW-1185">Reference proteome</keyword>
<evidence type="ECO:0000313" key="1">
    <source>
        <dbReference type="EMBL" id="QSQ14062.1"/>
    </source>
</evidence>
<gene>
    <name evidence="1" type="ORF">JY572_38070</name>
</gene>
<dbReference type="Proteomes" id="UP000663090">
    <property type="component" value="Chromosome"/>
</dbReference>
<reference evidence="1 2" key="1">
    <citation type="submission" date="2021-02" db="EMBL/GenBank/DDBJ databases">
        <title>De Novo genome assembly of isolated myxobacteria.</title>
        <authorList>
            <person name="Stevens D.C."/>
        </authorList>
    </citation>
    <scope>NUCLEOTIDE SEQUENCE [LARGE SCALE GENOMIC DNA]</scope>
    <source>
        <strain evidence="1 2">SCHIC003</strain>
    </source>
</reference>
<proteinExistence type="predicted"/>
<dbReference type="RefSeq" id="WP_206715856.1">
    <property type="nucleotide sequence ID" value="NZ_CP071091.1"/>
</dbReference>
<evidence type="ECO:0000313" key="2">
    <source>
        <dbReference type="Proteomes" id="UP000663090"/>
    </source>
</evidence>
<protein>
    <submittedName>
        <fullName evidence="1">Uncharacterized protein</fullName>
    </submittedName>
</protein>
<sequence>MGGKKKVRGKGILEAIIGPRPCKVCKKLFVPKRPDVPSTARYCRKACMAKAAWAKAKVARKAKGSLDRPLLWATAEEERARREKVALQLIDDGVPLSAIKERMGFDVDGLAIANGRPRQRNWCLVPFGPPAR</sequence>
<name>A0ABX7N8T6_9BACT</name>
<organism evidence="1 2">
    <name type="scientific">Myxococcus landrumensis</name>
    <dbReference type="NCBI Taxonomy" id="2813577"/>
    <lineage>
        <taxon>Bacteria</taxon>
        <taxon>Pseudomonadati</taxon>
        <taxon>Myxococcota</taxon>
        <taxon>Myxococcia</taxon>
        <taxon>Myxococcales</taxon>
        <taxon>Cystobacterineae</taxon>
        <taxon>Myxococcaceae</taxon>
        <taxon>Myxococcus</taxon>
    </lineage>
</organism>
<accession>A0ABX7N8T6</accession>
<dbReference type="EMBL" id="CP071091">
    <property type="protein sequence ID" value="QSQ14062.1"/>
    <property type="molecule type" value="Genomic_DNA"/>
</dbReference>